<organism evidence="2 3">
    <name type="scientific">Herbaspirillum frisingense GSF30</name>
    <dbReference type="NCBI Taxonomy" id="864073"/>
    <lineage>
        <taxon>Bacteria</taxon>
        <taxon>Pseudomonadati</taxon>
        <taxon>Pseudomonadota</taxon>
        <taxon>Betaproteobacteria</taxon>
        <taxon>Burkholderiales</taxon>
        <taxon>Oxalobacteraceae</taxon>
        <taxon>Herbaspirillum</taxon>
    </lineage>
</organism>
<dbReference type="GO" id="GO:0007059">
    <property type="term" value="P:chromosome segregation"/>
    <property type="evidence" value="ECO:0007669"/>
    <property type="project" value="TreeGrafter"/>
</dbReference>
<dbReference type="PANTHER" id="PTHR33375">
    <property type="entry name" value="CHROMOSOME-PARTITIONING PROTEIN PARB-RELATED"/>
    <property type="match status" value="1"/>
</dbReference>
<dbReference type="PANTHER" id="PTHR33375:SF1">
    <property type="entry name" value="CHROMOSOME-PARTITIONING PROTEIN PARB-RELATED"/>
    <property type="match status" value="1"/>
</dbReference>
<comment type="caution">
    <text evidence="2">The sequence shown here is derived from an EMBL/GenBank/DDBJ whole genome shotgun (WGS) entry which is preliminary data.</text>
</comment>
<gene>
    <name evidence="2" type="ORF">HFRIS_020020</name>
</gene>
<sequence length="305" mass="34703">MANPRELHSEHLDASKQISLIPADRIRILNPRSRNPLIFSRLVENISVLGLKRPVTVAIGGKDATGEWYEVLCGQGRFEALKHLGETEIPCCIVAAPEIDRFLISLTENIARRRHTTEELLSGILVLRQKGYSTEQIAIKTNLETSYVRSILHLLDNGEQRLLRAVEKSQVPVWLAVEISRASNDGVQKALMDAYEDGTLKGDELLVVRKIISKREALGKSAYPKRKRDQDSPTPQKLLRIYKTEVRRQQLNIQKARVQEERLLLIISAIRHFLSDEHFRTLLRAEQVNDIPEVIARRLPGDLLP</sequence>
<dbReference type="InterPro" id="IPR011111">
    <property type="entry name" value="Plasmid_RepB"/>
</dbReference>
<evidence type="ECO:0000313" key="2">
    <source>
        <dbReference type="EMBL" id="EOA02934.1"/>
    </source>
</evidence>
<dbReference type="Pfam" id="PF07506">
    <property type="entry name" value="RepB"/>
    <property type="match status" value="1"/>
</dbReference>
<dbReference type="SMART" id="SM00470">
    <property type="entry name" value="ParB"/>
    <property type="match status" value="1"/>
</dbReference>
<proteinExistence type="predicted"/>
<dbReference type="SUPFAM" id="SSF110849">
    <property type="entry name" value="ParB/Sulfiredoxin"/>
    <property type="match status" value="1"/>
</dbReference>
<dbReference type="InterPro" id="IPR036086">
    <property type="entry name" value="ParB/Sulfiredoxin_sf"/>
</dbReference>
<dbReference type="GO" id="GO:0005694">
    <property type="term" value="C:chromosome"/>
    <property type="evidence" value="ECO:0007669"/>
    <property type="project" value="TreeGrafter"/>
</dbReference>
<evidence type="ECO:0000259" key="1">
    <source>
        <dbReference type="SMART" id="SM00470"/>
    </source>
</evidence>
<dbReference type="Pfam" id="PF02195">
    <property type="entry name" value="ParB_N"/>
    <property type="match status" value="1"/>
</dbReference>
<protein>
    <submittedName>
        <fullName evidence="2">ParB-like protein</fullName>
    </submittedName>
</protein>
<dbReference type="InterPro" id="IPR050336">
    <property type="entry name" value="Chromosome_partition/occlusion"/>
</dbReference>
<dbReference type="Gene3D" id="1.10.10.2830">
    <property type="match status" value="1"/>
</dbReference>
<dbReference type="SUPFAM" id="SSF109709">
    <property type="entry name" value="KorB DNA-binding domain-like"/>
    <property type="match status" value="1"/>
</dbReference>
<dbReference type="Gene3D" id="3.90.1530.30">
    <property type="match status" value="1"/>
</dbReference>
<reference evidence="2 3" key="1">
    <citation type="journal article" date="2013" name="Front. Microbiol.">
        <title>The genome of the endophytic bacterium H. frisingense GSF30(T) identifies diverse strategies in the Herbaspirillum genus to interact with plants.</title>
        <authorList>
            <person name="Straub D."/>
            <person name="Rothballer M."/>
            <person name="Hartmann A."/>
            <person name="Ludewig U."/>
        </authorList>
    </citation>
    <scope>NUCLEOTIDE SEQUENCE [LARGE SCALE GENOMIC DNA]</scope>
    <source>
        <strain evidence="2 3">GSF30</strain>
    </source>
</reference>
<feature type="domain" description="ParB-like N-terminal" evidence="1">
    <location>
        <begin position="19"/>
        <end position="110"/>
    </location>
</feature>
<dbReference type="InterPro" id="IPR003115">
    <property type="entry name" value="ParB_N"/>
</dbReference>
<name>A0AAI9N2D0_9BURK</name>
<evidence type="ECO:0000313" key="3">
    <source>
        <dbReference type="Proteomes" id="UP000006772"/>
    </source>
</evidence>
<dbReference type="AlphaFoldDB" id="A0AAI9N2D0"/>
<dbReference type="RefSeq" id="WP_006713279.1">
    <property type="nucleotide sequence ID" value="NZ_AEEC02000036.1"/>
</dbReference>
<dbReference type="Proteomes" id="UP000006772">
    <property type="component" value="Unassembled WGS sequence"/>
</dbReference>
<dbReference type="EMBL" id="AEEC02000036">
    <property type="protein sequence ID" value="EOA02934.1"/>
    <property type="molecule type" value="Genomic_DNA"/>
</dbReference>
<accession>A0AAI9N2D0</accession>